<dbReference type="Pfam" id="PF00571">
    <property type="entry name" value="CBS"/>
    <property type="match status" value="2"/>
</dbReference>
<gene>
    <name evidence="4" type="primary">IMPDH</name>
    <name evidence="4" type="ORF">LYB30171_00752</name>
</gene>
<dbReference type="InterPro" id="IPR044725">
    <property type="entry name" value="CBSX3_CBS_dom"/>
</dbReference>
<proteinExistence type="predicted"/>
<dbReference type="CDD" id="cd04623">
    <property type="entry name" value="CBS_pair_bac_euk"/>
    <property type="match status" value="1"/>
</dbReference>
<dbReference type="SMART" id="SM00116">
    <property type="entry name" value="CBS"/>
    <property type="match status" value="2"/>
</dbReference>
<reference evidence="4 5" key="1">
    <citation type="submission" date="2021-04" db="EMBL/GenBank/DDBJ databases">
        <authorList>
            <person name="Rodrigo-Torres L."/>
            <person name="Arahal R. D."/>
            <person name="Lucena T."/>
        </authorList>
    </citation>
    <scope>NUCLEOTIDE SEQUENCE [LARGE SCALE GENOMIC DNA]</scope>
    <source>
        <strain evidence="4 5">CECT 30171</strain>
    </source>
</reference>
<dbReference type="Proteomes" id="UP000680116">
    <property type="component" value="Chromosome"/>
</dbReference>
<organism evidence="4 5">
    <name type="scientific">Novilysobacter luteus</name>
    <dbReference type="NCBI Taxonomy" id="2822368"/>
    <lineage>
        <taxon>Bacteria</taxon>
        <taxon>Pseudomonadati</taxon>
        <taxon>Pseudomonadota</taxon>
        <taxon>Gammaproteobacteria</taxon>
        <taxon>Lysobacterales</taxon>
        <taxon>Lysobacteraceae</taxon>
        <taxon>Novilysobacter</taxon>
    </lineage>
</organism>
<evidence type="ECO:0000259" key="3">
    <source>
        <dbReference type="PROSITE" id="PS51371"/>
    </source>
</evidence>
<dbReference type="InterPro" id="IPR046342">
    <property type="entry name" value="CBS_dom_sf"/>
</dbReference>
<dbReference type="InterPro" id="IPR051257">
    <property type="entry name" value="Diverse_CBS-Domain"/>
</dbReference>
<dbReference type="RefSeq" id="WP_215219716.1">
    <property type="nucleotide sequence ID" value="NZ_OU015430.1"/>
</dbReference>
<keyword evidence="5" id="KW-1185">Reference proteome</keyword>
<evidence type="ECO:0000313" key="4">
    <source>
        <dbReference type="EMBL" id="CAG4970517.1"/>
    </source>
</evidence>
<dbReference type="PANTHER" id="PTHR43080">
    <property type="entry name" value="CBS DOMAIN-CONTAINING PROTEIN CBSX3, MITOCHONDRIAL"/>
    <property type="match status" value="1"/>
</dbReference>
<dbReference type="GO" id="GO:0003938">
    <property type="term" value="F:IMP dehydrogenase activity"/>
    <property type="evidence" value="ECO:0007669"/>
    <property type="project" value="UniProtKB-EC"/>
</dbReference>
<dbReference type="PROSITE" id="PS51371">
    <property type="entry name" value="CBS"/>
    <property type="match status" value="2"/>
</dbReference>
<protein>
    <submittedName>
        <fullName evidence="4">Inosine-5'-monophosphate dehydrogenase</fullName>
        <ecNumber evidence="4">1.1.1.205</ecNumber>
    </submittedName>
</protein>
<dbReference type="SUPFAM" id="SSF54631">
    <property type="entry name" value="CBS-domain pair"/>
    <property type="match status" value="1"/>
</dbReference>
<evidence type="ECO:0000313" key="5">
    <source>
        <dbReference type="Proteomes" id="UP000680116"/>
    </source>
</evidence>
<evidence type="ECO:0000256" key="1">
    <source>
        <dbReference type="ARBA" id="ARBA00023122"/>
    </source>
</evidence>
<sequence length="142" mass="15564">MRNVRHLLEAKAPEVFAIGPDVPVIDAVRLMAEKCIGAVLVIEDARLVGILSERDYARKIVLQGRSSSDTAVRDIMTPDVVTVGLDDTVDQCMQVVTHRRIRHLPVVVGGEVLGVVSIGDLVKAVIEDQQVELDQLQRYIAS</sequence>
<dbReference type="Gene3D" id="3.10.580.10">
    <property type="entry name" value="CBS-domain"/>
    <property type="match status" value="1"/>
</dbReference>
<keyword evidence="4" id="KW-0560">Oxidoreductase</keyword>
<dbReference type="EMBL" id="OU015430">
    <property type="protein sequence ID" value="CAG4970517.1"/>
    <property type="molecule type" value="Genomic_DNA"/>
</dbReference>
<feature type="domain" description="CBS" evidence="3">
    <location>
        <begin position="76"/>
        <end position="131"/>
    </location>
</feature>
<accession>A0ABM8UDL1</accession>
<name>A0ABM8UDL1_9GAMM</name>
<keyword evidence="1 2" id="KW-0129">CBS domain</keyword>
<dbReference type="PANTHER" id="PTHR43080:SF2">
    <property type="entry name" value="CBS DOMAIN-CONTAINING PROTEIN"/>
    <property type="match status" value="1"/>
</dbReference>
<dbReference type="EC" id="1.1.1.205" evidence="4"/>
<feature type="domain" description="CBS" evidence="3">
    <location>
        <begin position="11"/>
        <end position="67"/>
    </location>
</feature>
<dbReference type="InterPro" id="IPR000644">
    <property type="entry name" value="CBS_dom"/>
</dbReference>
<evidence type="ECO:0000256" key="2">
    <source>
        <dbReference type="PROSITE-ProRule" id="PRU00703"/>
    </source>
</evidence>